<feature type="compositionally biased region" description="Polar residues" evidence="1">
    <location>
        <begin position="33"/>
        <end position="68"/>
    </location>
</feature>
<comment type="caution">
    <text evidence="2">The sequence shown here is derived from an EMBL/GenBank/DDBJ whole genome shotgun (WGS) entry which is preliminary data.</text>
</comment>
<dbReference type="PANTHER" id="PTHR34466:SF1">
    <property type="entry name" value="OS06G0609800 PROTEIN"/>
    <property type="match status" value="1"/>
</dbReference>
<proteinExistence type="predicted"/>
<name>A0A6D2HZL4_9BRAS</name>
<protein>
    <submittedName>
        <fullName evidence="2">Uncharacterized protein</fullName>
    </submittedName>
</protein>
<keyword evidence="3" id="KW-1185">Reference proteome</keyword>
<dbReference type="AlphaFoldDB" id="A0A6D2HZL4"/>
<dbReference type="EMBL" id="CACVBM020000566">
    <property type="protein sequence ID" value="CAA7020896.1"/>
    <property type="molecule type" value="Genomic_DNA"/>
</dbReference>
<dbReference type="Proteomes" id="UP000467841">
    <property type="component" value="Unassembled WGS sequence"/>
</dbReference>
<gene>
    <name evidence="2" type="ORF">MERR_LOCUS8131</name>
</gene>
<evidence type="ECO:0000313" key="3">
    <source>
        <dbReference type="Proteomes" id="UP000467841"/>
    </source>
</evidence>
<sequence>MDGVMLPWLQWDTPDDTGAALTRLNMAPHTPITKPNQWESGAAQDSSSGRETASIGTISSRGSWSPYESATKPVNHVRTLKIDVGEYLKRPNSEDMQNETWKLRFRMSSGSLVLS</sequence>
<reference evidence="2" key="1">
    <citation type="submission" date="2020-01" db="EMBL/GenBank/DDBJ databases">
        <authorList>
            <person name="Mishra B."/>
        </authorList>
    </citation>
    <scope>NUCLEOTIDE SEQUENCE [LARGE SCALE GENOMIC DNA]</scope>
</reference>
<feature type="region of interest" description="Disordered" evidence="1">
    <location>
        <begin position="28"/>
        <end position="69"/>
    </location>
</feature>
<evidence type="ECO:0000313" key="2">
    <source>
        <dbReference type="EMBL" id="CAA7020896.1"/>
    </source>
</evidence>
<dbReference type="PANTHER" id="PTHR34466">
    <property type="entry name" value="OS11G0129800 PROTEIN"/>
    <property type="match status" value="1"/>
</dbReference>
<dbReference type="OrthoDB" id="1911931at2759"/>
<organism evidence="2 3">
    <name type="scientific">Microthlaspi erraticum</name>
    <dbReference type="NCBI Taxonomy" id="1685480"/>
    <lineage>
        <taxon>Eukaryota</taxon>
        <taxon>Viridiplantae</taxon>
        <taxon>Streptophyta</taxon>
        <taxon>Embryophyta</taxon>
        <taxon>Tracheophyta</taxon>
        <taxon>Spermatophyta</taxon>
        <taxon>Magnoliopsida</taxon>
        <taxon>eudicotyledons</taxon>
        <taxon>Gunneridae</taxon>
        <taxon>Pentapetalae</taxon>
        <taxon>rosids</taxon>
        <taxon>malvids</taxon>
        <taxon>Brassicales</taxon>
        <taxon>Brassicaceae</taxon>
        <taxon>Coluteocarpeae</taxon>
        <taxon>Microthlaspi</taxon>
    </lineage>
</organism>
<evidence type="ECO:0000256" key="1">
    <source>
        <dbReference type="SAM" id="MobiDB-lite"/>
    </source>
</evidence>
<accession>A0A6D2HZL4</accession>